<evidence type="ECO:0000313" key="1">
    <source>
        <dbReference type="EMBL" id="GGT91381.1"/>
    </source>
</evidence>
<reference evidence="1" key="2">
    <citation type="submission" date="2020-09" db="EMBL/GenBank/DDBJ databases">
        <authorList>
            <person name="Sun Q."/>
            <person name="Ohkuma M."/>
        </authorList>
    </citation>
    <scope>NUCLEOTIDE SEQUENCE</scope>
    <source>
        <strain evidence="1">JCM 4125</strain>
    </source>
</reference>
<dbReference type="EMBL" id="BMSA01000039">
    <property type="protein sequence ID" value="GGT91381.1"/>
    <property type="molecule type" value="Genomic_DNA"/>
</dbReference>
<name>A0A918HRB0_9ACTN</name>
<proteinExistence type="predicted"/>
<protein>
    <submittedName>
        <fullName evidence="1">Uncharacterized protein</fullName>
    </submittedName>
</protein>
<dbReference type="Proteomes" id="UP000646776">
    <property type="component" value="Unassembled WGS sequence"/>
</dbReference>
<evidence type="ECO:0000313" key="2">
    <source>
        <dbReference type="Proteomes" id="UP000646776"/>
    </source>
</evidence>
<accession>A0A918HRB0</accession>
<comment type="caution">
    <text evidence="1">The sequence shown here is derived from an EMBL/GenBank/DDBJ whole genome shotgun (WGS) entry which is preliminary data.</text>
</comment>
<keyword evidence="2" id="KW-1185">Reference proteome</keyword>
<dbReference type="AlphaFoldDB" id="A0A918HRB0"/>
<organism evidence="1 2">
    <name type="scientific">Streptomyces phaeofaciens</name>
    <dbReference type="NCBI Taxonomy" id="68254"/>
    <lineage>
        <taxon>Bacteria</taxon>
        <taxon>Bacillati</taxon>
        <taxon>Actinomycetota</taxon>
        <taxon>Actinomycetes</taxon>
        <taxon>Kitasatosporales</taxon>
        <taxon>Streptomycetaceae</taxon>
        <taxon>Streptomyces</taxon>
    </lineage>
</organism>
<sequence>MTSFDSGCTALCGIEARHHTQGLLYRQADLDRLARSRRIDWPALYATPKGRPSPFSALLTQRQAAGQ</sequence>
<reference evidence="1" key="1">
    <citation type="journal article" date="2014" name="Int. J. Syst. Evol. Microbiol.">
        <title>Complete genome sequence of Corynebacterium casei LMG S-19264T (=DSM 44701T), isolated from a smear-ripened cheese.</title>
        <authorList>
            <consortium name="US DOE Joint Genome Institute (JGI-PGF)"/>
            <person name="Walter F."/>
            <person name="Albersmeier A."/>
            <person name="Kalinowski J."/>
            <person name="Ruckert C."/>
        </authorList>
    </citation>
    <scope>NUCLEOTIDE SEQUENCE</scope>
    <source>
        <strain evidence="1">JCM 4125</strain>
    </source>
</reference>
<dbReference type="RefSeq" id="WP_189717702.1">
    <property type="nucleotide sequence ID" value="NZ_BMSA01000039.1"/>
</dbReference>
<gene>
    <name evidence="1" type="ORF">GCM10010226_81730</name>
</gene>